<proteinExistence type="predicted"/>
<gene>
    <name evidence="1" type="ORF">CIPAW_02G070400</name>
</gene>
<evidence type="ECO:0000313" key="2">
    <source>
        <dbReference type="Proteomes" id="UP000811609"/>
    </source>
</evidence>
<accession>A0A8T1RDV1</accession>
<dbReference type="EMBL" id="CM031810">
    <property type="protein sequence ID" value="KAG6664121.1"/>
    <property type="molecule type" value="Genomic_DNA"/>
</dbReference>
<keyword evidence="2" id="KW-1185">Reference proteome</keyword>
<reference evidence="1" key="1">
    <citation type="submission" date="2020-12" db="EMBL/GenBank/DDBJ databases">
        <title>WGS assembly of Carya illinoinensis cv. Pawnee.</title>
        <authorList>
            <person name="Platts A."/>
            <person name="Shu S."/>
            <person name="Wright S."/>
            <person name="Barry K."/>
            <person name="Edger P."/>
            <person name="Pires J.C."/>
            <person name="Schmutz J."/>
        </authorList>
    </citation>
    <scope>NUCLEOTIDE SEQUENCE</scope>
    <source>
        <tissue evidence="1">Leaf</tissue>
    </source>
</reference>
<sequence length="124" mass="14621">MLIEDLALFSYWHSIPPKVLFQVCQCVLREITSIWQTDELRCYKPTPTEEARAGSYEKLRIVIYHMFCFSVKSYKRSCTCSFYYPRLEHCGAVRLESCTTLLMPSQQCLKEAYWKASFVNLHTN</sequence>
<evidence type="ECO:0000313" key="1">
    <source>
        <dbReference type="EMBL" id="KAG6664121.1"/>
    </source>
</evidence>
<comment type="caution">
    <text evidence="1">The sequence shown here is derived from an EMBL/GenBank/DDBJ whole genome shotgun (WGS) entry which is preliminary data.</text>
</comment>
<name>A0A8T1RDV1_CARIL</name>
<dbReference type="Proteomes" id="UP000811609">
    <property type="component" value="Chromosome 2"/>
</dbReference>
<dbReference type="AlphaFoldDB" id="A0A8T1RDV1"/>
<organism evidence="1 2">
    <name type="scientific">Carya illinoinensis</name>
    <name type="common">Pecan</name>
    <dbReference type="NCBI Taxonomy" id="32201"/>
    <lineage>
        <taxon>Eukaryota</taxon>
        <taxon>Viridiplantae</taxon>
        <taxon>Streptophyta</taxon>
        <taxon>Embryophyta</taxon>
        <taxon>Tracheophyta</taxon>
        <taxon>Spermatophyta</taxon>
        <taxon>Magnoliopsida</taxon>
        <taxon>eudicotyledons</taxon>
        <taxon>Gunneridae</taxon>
        <taxon>Pentapetalae</taxon>
        <taxon>rosids</taxon>
        <taxon>fabids</taxon>
        <taxon>Fagales</taxon>
        <taxon>Juglandaceae</taxon>
        <taxon>Carya</taxon>
    </lineage>
</organism>
<protein>
    <submittedName>
        <fullName evidence="1">Uncharacterized protein</fullName>
    </submittedName>
</protein>